<evidence type="ECO:0000256" key="2">
    <source>
        <dbReference type="ARBA" id="ARBA00022741"/>
    </source>
</evidence>
<dbReference type="Gene3D" id="3.40.50.300">
    <property type="entry name" value="P-loop containing nucleotide triphosphate hydrolases"/>
    <property type="match status" value="2"/>
</dbReference>
<comment type="similarity">
    <text evidence="1">Belongs to the DNA2/NAM7 helicase family.</text>
</comment>
<reference evidence="7" key="2">
    <citation type="submission" date="2020-09" db="EMBL/GenBank/DDBJ databases">
        <authorList>
            <person name="Sun Q."/>
            <person name="Zhou Y."/>
        </authorList>
    </citation>
    <scope>NUCLEOTIDE SEQUENCE</scope>
    <source>
        <strain evidence="7">CGMCC 1.12698</strain>
    </source>
</reference>
<name>A0A917AQT5_9BACI</name>
<dbReference type="InterPro" id="IPR041677">
    <property type="entry name" value="DNA2/NAM7_AAA_11"/>
</dbReference>
<dbReference type="Pfam" id="PF13087">
    <property type="entry name" value="AAA_12"/>
    <property type="match status" value="1"/>
</dbReference>
<dbReference type="PROSITE" id="PS51192">
    <property type="entry name" value="HELICASE_ATP_BIND_1"/>
    <property type="match status" value="1"/>
</dbReference>
<gene>
    <name evidence="7" type="ORF">GCM10007140_17940</name>
</gene>
<evidence type="ECO:0000256" key="3">
    <source>
        <dbReference type="ARBA" id="ARBA00022801"/>
    </source>
</evidence>
<dbReference type="GO" id="GO:0005524">
    <property type="term" value="F:ATP binding"/>
    <property type="evidence" value="ECO:0007669"/>
    <property type="project" value="UniProtKB-KW"/>
</dbReference>
<dbReference type="RefSeq" id="WP_188388022.1">
    <property type="nucleotide sequence ID" value="NZ_BMFK01000001.1"/>
</dbReference>
<dbReference type="InterPro" id="IPR041679">
    <property type="entry name" value="DNA2/NAM7-like_C"/>
</dbReference>
<dbReference type="InterPro" id="IPR050534">
    <property type="entry name" value="Coronavir_polyprotein_1ab"/>
</dbReference>
<comment type="caution">
    <text evidence="7">The sequence shown here is derived from an EMBL/GenBank/DDBJ whole genome shotgun (WGS) entry which is preliminary data.</text>
</comment>
<dbReference type="Proteomes" id="UP000605259">
    <property type="component" value="Unassembled WGS sequence"/>
</dbReference>
<keyword evidence="5" id="KW-0067">ATP-binding</keyword>
<dbReference type="InterPro" id="IPR014001">
    <property type="entry name" value="Helicase_ATP-bd"/>
</dbReference>
<evidence type="ECO:0000259" key="6">
    <source>
        <dbReference type="PROSITE" id="PS51192"/>
    </source>
</evidence>
<evidence type="ECO:0000313" key="7">
    <source>
        <dbReference type="EMBL" id="GGE68290.1"/>
    </source>
</evidence>
<protein>
    <submittedName>
        <fullName evidence="7">Disulfide oxidoreductase</fullName>
    </submittedName>
</protein>
<keyword evidence="2" id="KW-0547">Nucleotide-binding</keyword>
<dbReference type="EMBL" id="BMFK01000001">
    <property type="protein sequence ID" value="GGE68290.1"/>
    <property type="molecule type" value="Genomic_DNA"/>
</dbReference>
<accession>A0A917AQT5</accession>
<feature type="domain" description="Helicase ATP-binding" evidence="6">
    <location>
        <begin position="150"/>
        <end position="343"/>
    </location>
</feature>
<organism evidence="7 8">
    <name type="scientific">Priestia taiwanensis</name>
    <dbReference type="NCBI Taxonomy" id="1347902"/>
    <lineage>
        <taxon>Bacteria</taxon>
        <taxon>Bacillati</taxon>
        <taxon>Bacillota</taxon>
        <taxon>Bacilli</taxon>
        <taxon>Bacillales</taxon>
        <taxon>Bacillaceae</taxon>
        <taxon>Priestia</taxon>
    </lineage>
</organism>
<evidence type="ECO:0000256" key="1">
    <source>
        <dbReference type="ARBA" id="ARBA00007913"/>
    </source>
</evidence>
<dbReference type="InterPro" id="IPR047187">
    <property type="entry name" value="SF1_C_Upf1"/>
</dbReference>
<dbReference type="Pfam" id="PF13086">
    <property type="entry name" value="AAA_11"/>
    <property type="match status" value="2"/>
</dbReference>
<evidence type="ECO:0000256" key="4">
    <source>
        <dbReference type="ARBA" id="ARBA00022806"/>
    </source>
</evidence>
<dbReference type="GO" id="GO:0016787">
    <property type="term" value="F:hydrolase activity"/>
    <property type="evidence" value="ECO:0007669"/>
    <property type="project" value="UniProtKB-KW"/>
</dbReference>
<dbReference type="AlphaFoldDB" id="A0A917AQT5"/>
<reference evidence="7" key="1">
    <citation type="journal article" date="2014" name="Int. J. Syst. Evol. Microbiol.">
        <title>Complete genome sequence of Corynebacterium casei LMG S-19264T (=DSM 44701T), isolated from a smear-ripened cheese.</title>
        <authorList>
            <consortium name="US DOE Joint Genome Institute (JGI-PGF)"/>
            <person name="Walter F."/>
            <person name="Albersmeier A."/>
            <person name="Kalinowski J."/>
            <person name="Ruckert C."/>
        </authorList>
    </citation>
    <scope>NUCLEOTIDE SEQUENCE</scope>
    <source>
        <strain evidence="7">CGMCC 1.12698</strain>
    </source>
</reference>
<dbReference type="SMART" id="SM00487">
    <property type="entry name" value="DEXDc"/>
    <property type="match status" value="1"/>
</dbReference>
<proteinExistence type="inferred from homology"/>
<dbReference type="SMART" id="SM00382">
    <property type="entry name" value="AAA"/>
    <property type="match status" value="1"/>
</dbReference>
<dbReference type="InterPro" id="IPR003593">
    <property type="entry name" value="AAA+_ATPase"/>
</dbReference>
<evidence type="ECO:0000313" key="8">
    <source>
        <dbReference type="Proteomes" id="UP000605259"/>
    </source>
</evidence>
<sequence>MLEKIIQQWQKALRLEAKEIKENGNHIYPLTNGKRMAVIGEDTYYLFQSPFELSLRDDIPIRLIHHEQEYDGQLISSLGTHLLVKIQASLGTTVHEAQLMSAPWELLLTLAERFDDVPRDKQKRIHALLSGKPAVKHPQNETMPSLKEAIYRAWYNKTTYIWGPPGTGKTYTLAHIVAEHYRRRKKVLVLSHSNAAVDVIMLEVAKIMEKEWKEGHIIRYGYSSTPAMLRHPTLLCNRYMESLEPSLVETKINPYNIANVEKERSEQKKERKKLEQNILDEAIVIGTTLTKITMDTSLAEKDFDLIIVDEASMAYVPQIAFATTYGKRIVVCGDFKQLPPIATADNKIVNHWLKEDIFHHAKIVQAVENDEEHPHLLLLKKQRRMHPTISAFTNHHVYDDKVSNHPSVKEKQAIADLAPFPGEAVSLVDIQRLPNVALQDVTTSDRFNIASALMTMELLHEAMKNGITSIGIVTPYKAQARLLSALIKENIETPKNIVAATVHTFQGSEKDMIFFDVVDSFPQIRPGVLFTNRDEERLINVAVTRARGKFIQVMDNKFAHARLSSSYTLAKLTKHTSKHTHTPVWKTDERKLFTLIANATKHILICTSSPSSLPPSIWSAIDRKGLLTTVVTPSKQAIPLQAFDYIERDTLLECVIVDYEEICYGGTTFAKGKTSVNLLLTYLDIQPGTRNVIHKQEVSFTRNRDMKLKDYVTTWITCPYCSSRCTATSFKGNFRLQCTHCGSILRMLENMLQAYIDYVGVSCHTCARPLQAEEEEKDVYAICYKCEKKTTLEQLS</sequence>
<dbReference type="PANTHER" id="PTHR43788">
    <property type="entry name" value="DNA2/NAM7 HELICASE FAMILY MEMBER"/>
    <property type="match status" value="1"/>
</dbReference>
<evidence type="ECO:0000256" key="5">
    <source>
        <dbReference type="ARBA" id="ARBA00022840"/>
    </source>
</evidence>
<dbReference type="GO" id="GO:0043139">
    <property type="term" value="F:5'-3' DNA helicase activity"/>
    <property type="evidence" value="ECO:0007669"/>
    <property type="project" value="TreeGrafter"/>
</dbReference>
<dbReference type="PANTHER" id="PTHR43788:SF8">
    <property type="entry name" value="DNA-BINDING PROTEIN SMUBP-2"/>
    <property type="match status" value="1"/>
</dbReference>
<keyword evidence="3" id="KW-0378">Hydrolase</keyword>
<dbReference type="InterPro" id="IPR027417">
    <property type="entry name" value="P-loop_NTPase"/>
</dbReference>
<keyword evidence="4" id="KW-0347">Helicase</keyword>
<dbReference type="SUPFAM" id="SSF52540">
    <property type="entry name" value="P-loop containing nucleoside triphosphate hydrolases"/>
    <property type="match status" value="1"/>
</dbReference>
<keyword evidence="8" id="KW-1185">Reference proteome</keyword>
<dbReference type="CDD" id="cd18808">
    <property type="entry name" value="SF1_C_Upf1"/>
    <property type="match status" value="1"/>
</dbReference>